<evidence type="ECO:0000313" key="5">
    <source>
        <dbReference type="Proteomes" id="UP000245712"/>
    </source>
</evidence>
<evidence type="ECO:0000256" key="3">
    <source>
        <dbReference type="PIRNR" id="PIRNR000858"/>
    </source>
</evidence>
<evidence type="ECO:0000313" key="4">
    <source>
        <dbReference type="EMBL" id="PVX79823.1"/>
    </source>
</evidence>
<dbReference type="SUPFAM" id="SSF100950">
    <property type="entry name" value="NagB/RpiA/CoA transferase-like"/>
    <property type="match status" value="2"/>
</dbReference>
<reference evidence="4 5" key="1">
    <citation type="submission" date="2018-05" db="EMBL/GenBank/DDBJ databases">
        <title>Genomic Encyclopedia of Type Strains, Phase IV (KMG-V): Genome sequencing to study the core and pangenomes of soil and plant-associated prokaryotes.</title>
        <authorList>
            <person name="Whitman W."/>
        </authorList>
    </citation>
    <scope>NUCLEOTIDE SEQUENCE [LARGE SCALE GENOMIC DNA]</scope>
    <source>
        <strain evidence="4 5">SCZa-39</strain>
    </source>
</reference>
<dbReference type="EC" id="2.8.3.8" evidence="3"/>
<accession>A0ABX5KJD3</accession>
<protein>
    <recommendedName>
        <fullName evidence="3">Acetate CoA-transferase YdiF</fullName>
        <ecNumber evidence="3">2.8.3.8</ecNumber>
    </recommendedName>
</protein>
<dbReference type="PANTHER" id="PTHR43293">
    <property type="entry name" value="ACETATE COA-TRANSFERASE YDIF"/>
    <property type="match status" value="1"/>
</dbReference>
<name>A0ABX5KJD3_9BURK</name>
<dbReference type="InterPro" id="IPR014388">
    <property type="entry name" value="3-oxoacid_CoA-transferase"/>
</dbReference>
<evidence type="ECO:0000256" key="1">
    <source>
        <dbReference type="ARBA" id="ARBA00007154"/>
    </source>
</evidence>
<dbReference type="InterPro" id="IPR037171">
    <property type="entry name" value="NagB/RpiA_transferase-like"/>
</dbReference>
<comment type="catalytic activity">
    <reaction evidence="3">
        <text>an acyl-CoA + acetate = a carboxylate + acetyl-CoA</text>
        <dbReference type="Rhea" id="RHEA:13381"/>
        <dbReference type="ChEBI" id="CHEBI:29067"/>
        <dbReference type="ChEBI" id="CHEBI:30089"/>
        <dbReference type="ChEBI" id="CHEBI:57288"/>
        <dbReference type="ChEBI" id="CHEBI:58342"/>
        <dbReference type="EC" id="2.8.3.8"/>
    </reaction>
</comment>
<keyword evidence="5" id="KW-1185">Reference proteome</keyword>
<evidence type="ECO:0000256" key="2">
    <source>
        <dbReference type="ARBA" id="ARBA00022679"/>
    </source>
</evidence>
<dbReference type="InterPro" id="IPR004165">
    <property type="entry name" value="CoA_trans_fam_I"/>
</dbReference>
<dbReference type="EMBL" id="QEOB01000012">
    <property type="protein sequence ID" value="PVX79823.1"/>
    <property type="molecule type" value="Genomic_DNA"/>
</dbReference>
<keyword evidence="2 3" id="KW-0808">Transferase</keyword>
<comment type="function">
    <text evidence="3">CoA transferase having broad substrate specificity for short-chain acyl-CoA thioesters with the activity decreasing when the length of the carboxylic acid chain exceeds four carbons.</text>
</comment>
<dbReference type="SMART" id="SM00882">
    <property type="entry name" value="CoA_trans"/>
    <property type="match status" value="1"/>
</dbReference>
<sequence>MDVAKAVEQIFDGATIALTGSGGGLLEADAVLAALEQRFLATGHPRDLTIVHALGIGDGKGSGLGRFAHQGMVRRVIGGHWSWSPAMQQLAKEEAFEAYSLPAGAISTLLREIGAGRPGLITHVGLRTFVDPRVEGGKLNARATEDLVELVELDGREYLRYKPFKVDFAIVRGSSADAHGNVTLRREPVDLDTYAVALAAHNSGGRVIAQVKACMPEGESVPARLVRIPGVLVDAVVEAPSQVQCTVADYDPVLSGETRDTQCAVAPEVPTGIRYLIAARAARELGEGCSANFGFGIPGGIPGILAQQGRLGTFWGSVEQGIHNGEMLDGPMFGTARNAHAILSGVDQFDFYSGGGIDVTFLGMGEMDGEGNINVSKLGPTVVGPGGFIDITQGARKIVFCGAFEAKGLEVEQHGERVTITRPGSVPKLVQRVQQITFSGAQARIAGQEVLYVTERAVFRLERDGVRLIEVTPGIDIERDVIARMGFRPLVDAALLARRGALSQERAA</sequence>
<organism evidence="4 5">
    <name type="scientific">Paraburkholderia unamae</name>
    <dbReference type="NCBI Taxonomy" id="219649"/>
    <lineage>
        <taxon>Bacteria</taxon>
        <taxon>Pseudomonadati</taxon>
        <taxon>Pseudomonadota</taxon>
        <taxon>Betaproteobacteria</taxon>
        <taxon>Burkholderiales</taxon>
        <taxon>Burkholderiaceae</taxon>
        <taxon>Paraburkholderia</taxon>
    </lineage>
</organism>
<dbReference type="Pfam" id="PF01144">
    <property type="entry name" value="CoA_trans"/>
    <property type="match status" value="1"/>
</dbReference>
<gene>
    <name evidence="4" type="ORF">C7402_11210</name>
</gene>
<dbReference type="PIRSF" id="PIRSF000858">
    <property type="entry name" value="SCOT-t"/>
    <property type="match status" value="1"/>
</dbReference>
<comment type="caution">
    <text evidence="4">The sequence shown here is derived from an EMBL/GenBank/DDBJ whole genome shotgun (WGS) entry which is preliminary data.</text>
</comment>
<comment type="similarity">
    <text evidence="1 3">Belongs to the 3-oxoacid CoA-transferase family.</text>
</comment>
<dbReference type="Gene3D" id="3.40.1080.10">
    <property type="entry name" value="Glutaconate Coenzyme A-transferase"/>
    <property type="match status" value="2"/>
</dbReference>
<dbReference type="RefSeq" id="WP_116612415.1">
    <property type="nucleotide sequence ID" value="NZ_CAJZAT010000202.1"/>
</dbReference>
<proteinExistence type="inferred from homology"/>
<dbReference type="PANTHER" id="PTHR43293:SF1">
    <property type="entry name" value="ACETATE COA-TRANSFERASE YDIF"/>
    <property type="match status" value="1"/>
</dbReference>
<dbReference type="Proteomes" id="UP000245712">
    <property type="component" value="Unassembled WGS sequence"/>
</dbReference>